<dbReference type="EMBL" id="FZQP02003333">
    <property type="protein sequence ID" value="VVC97824.1"/>
    <property type="molecule type" value="Genomic_DNA"/>
</dbReference>
<dbReference type="AlphaFoldDB" id="A0A5E4QJU1"/>
<evidence type="ECO:0000259" key="1">
    <source>
        <dbReference type="Pfam" id="PF23762"/>
    </source>
</evidence>
<organism evidence="2 3">
    <name type="scientific">Leptidea sinapis</name>
    <dbReference type="NCBI Taxonomy" id="189913"/>
    <lineage>
        <taxon>Eukaryota</taxon>
        <taxon>Metazoa</taxon>
        <taxon>Ecdysozoa</taxon>
        <taxon>Arthropoda</taxon>
        <taxon>Hexapoda</taxon>
        <taxon>Insecta</taxon>
        <taxon>Pterygota</taxon>
        <taxon>Neoptera</taxon>
        <taxon>Endopterygota</taxon>
        <taxon>Lepidoptera</taxon>
        <taxon>Glossata</taxon>
        <taxon>Ditrysia</taxon>
        <taxon>Papilionoidea</taxon>
        <taxon>Pieridae</taxon>
        <taxon>Dismorphiinae</taxon>
        <taxon>Leptidea</taxon>
    </lineage>
</organism>
<accession>A0A5E4QJU1</accession>
<feature type="domain" description="SHC SH2" evidence="1">
    <location>
        <begin position="31"/>
        <end position="177"/>
    </location>
</feature>
<evidence type="ECO:0000313" key="3">
    <source>
        <dbReference type="Proteomes" id="UP000324832"/>
    </source>
</evidence>
<gene>
    <name evidence="2" type="ORF">LSINAPIS_LOCUS9018</name>
</gene>
<dbReference type="Pfam" id="PF23762">
    <property type="entry name" value="SHCBP_N"/>
    <property type="match status" value="1"/>
</dbReference>
<dbReference type="Proteomes" id="UP000324832">
    <property type="component" value="Unassembled WGS sequence"/>
</dbReference>
<dbReference type="PANTHER" id="PTHR14695:SF4">
    <property type="entry name" value="PROTEIN NESSUN DORMA"/>
    <property type="match status" value="1"/>
</dbReference>
<dbReference type="GO" id="GO:0007283">
    <property type="term" value="P:spermatogenesis"/>
    <property type="evidence" value="ECO:0007669"/>
    <property type="project" value="TreeGrafter"/>
</dbReference>
<protein>
    <recommendedName>
        <fullName evidence="1">SHC SH2 domain-containing protein</fullName>
    </recommendedName>
</protein>
<sequence>MGETQNVYVFKQSYSEIRNELFRVLGSGQTTAKDQFIMHAETVIEPVGWDAMWKLSKEFCNQFVFVSVTSVNFEELTANVEVQSHTKKAIPKYVSDVSLTDLSPTVLQREDTVNAEATAEFIHLLRFFYKHLWMPWDDQEKVFLPNTLEDRLRLWNELNTQVIPNCVARQIRSIRSSAITVFYACNFIK</sequence>
<proteinExistence type="predicted"/>
<dbReference type="InterPro" id="IPR045140">
    <property type="entry name" value="SHCBP1-like"/>
</dbReference>
<keyword evidence="3" id="KW-1185">Reference proteome</keyword>
<dbReference type="GO" id="GO:0007112">
    <property type="term" value="P:male meiosis cytokinesis"/>
    <property type="evidence" value="ECO:0007669"/>
    <property type="project" value="TreeGrafter"/>
</dbReference>
<reference evidence="2 3" key="1">
    <citation type="submission" date="2017-07" db="EMBL/GenBank/DDBJ databases">
        <authorList>
            <person name="Talla V."/>
            <person name="Backstrom N."/>
        </authorList>
    </citation>
    <scope>NUCLEOTIDE SEQUENCE [LARGE SCALE GENOMIC DNA]</scope>
</reference>
<name>A0A5E4QJU1_9NEOP</name>
<dbReference type="InterPro" id="IPR057508">
    <property type="entry name" value="SHCBP-like_N"/>
</dbReference>
<dbReference type="PANTHER" id="PTHR14695">
    <property type="entry name" value="SHC SH2-DOMAIN BINDING PROTEIN 1-RELATED"/>
    <property type="match status" value="1"/>
</dbReference>
<evidence type="ECO:0000313" key="2">
    <source>
        <dbReference type="EMBL" id="VVC97824.1"/>
    </source>
</evidence>